<organism evidence="1 2">
    <name type="scientific">Penicillium subrubescens</name>
    <dbReference type="NCBI Taxonomy" id="1316194"/>
    <lineage>
        <taxon>Eukaryota</taxon>
        <taxon>Fungi</taxon>
        <taxon>Dikarya</taxon>
        <taxon>Ascomycota</taxon>
        <taxon>Pezizomycotina</taxon>
        <taxon>Eurotiomycetes</taxon>
        <taxon>Eurotiomycetidae</taxon>
        <taxon>Eurotiales</taxon>
        <taxon>Aspergillaceae</taxon>
        <taxon>Penicillium</taxon>
    </lineage>
</organism>
<name>A0A1Q5UIM6_9EURO</name>
<keyword evidence="2" id="KW-1185">Reference proteome</keyword>
<dbReference type="AlphaFoldDB" id="A0A1Q5UIM6"/>
<accession>A0A1Q5UIM6</accession>
<evidence type="ECO:0000313" key="1">
    <source>
        <dbReference type="EMBL" id="OKP12312.1"/>
    </source>
</evidence>
<reference evidence="1 2" key="1">
    <citation type="submission" date="2016-10" db="EMBL/GenBank/DDBJ databases">
        <title>Genome sequence of the ascomycete fungus Penicillium subrubescens.</title>
        <authorList>
            <person name="De Vries R.P."/>
            <person name="Peng M."/>
            <person name="Dilokpimol A."/>
            <person name="Hilden K."/>
            <person name="Makela M.R."/>
            <person name="Grigoriev I."/>
            <person name="Riley R."/>
            <person name="Granchi Z."/>
        </authorList>
    </citation>
    <scope>NUCLEOTIDE SEQUENCE [LARGE SCALE GENOMIC DNA]</scope>
    <source>
        <strain evidence="1 2">CBS 132785</strain>
    </source>
</reference>
<sequence>MTSLDASKNNFWAGQTIFQSNTLEKILGRAYYCCYPSISSIVGCFANIQQSHPLE</sequence>
<dbReference type="Proteomes" id="UP000186955">
    <property type="component" value="Unassembled WGS sequence"/>
</dbReference>
<comment type="caution">
    <text evidence="1">The sequence shown here is derived from an EMBL/GenBank/DDBJ whole genome shotgun (WGS) entry which is preliminary data.</text>
</comment>
<evidence type="ECO:0000313" key="2">
    <source>
        <dbReference type="Proteomes" id="UP000186955"/>
    </source>
</evidence>
<protein>
    <submittedName>
        <fullName evidence="1">Uncharacterized protein</fullName>
    </submittedName>
</protein>
<dbReference type="EMBL" id="MNBE01000228">
    <property type="protein sequence ID" value="OKP12312.1"/>
    <property type="molecule type" value="Genomic_DNA"/>
</dbReference>
<gene>
    <name evidence="1" type="ORF">PENSUB_2048</name>
</gene>
<proteinExistence type="predicted"/>